<dbReference type="EMBL" id="KI914002">
    <property type="protein sequence ID" value="ETV92178.1"/>
    <property type="molecule type" value="Genomic_DNA"/>
</dbReference>
<dbReference type="GeneID" id="20090475"/>
<keyword evidence="6 7" id="KW-0012">Acyltransferase</keyword>
<dbReference type="PANTHER" id="PTHR22883:SF203">
    <property type="entry name" value="PALMITOYLTRANSFERASE"/>
    <property type="match status" value="1"/>
</dbReference>
<feature type="transmembrane region" description="Helical" evidence="7">
    <location>
        <begin position="57"/>
        <end position="75"/>
    </location>
</feature>
<dbReference type="GO" id="GO:0016020">
    <property type="term" value="C:membrane"/>
    <property type="evidence" value="ECO:0007669"/>
    <property type="project" value="UniProtKB-SubCell"/>
</dbReference>
<sequence length="313" mass="34756">MTEMKQPAQTSARQLDTRGSSGDDEDDATSTKSRPPRVNGFDAPHSRDQFISCSGHVISGLAFYVGMGCLLLSSYSSTRTQLDFPVTTANASAAPHDEGSMQVWLWVVLAFHIATMTMLLAAWISCETCNPGEIAASEPSWLGVVLRGPRWDKPRYCAICRKTVPGMDHHCTWLNTCIGRRNYAQFFTIAVCGEIIFLLQAVVSVSCSFMWQFPWNESFFHTQSNVLGLAQSAFVVSAIVSVPCLVMYTTLLAFHIYLSFQGFGTYDYFLKRRDAQRAERRKKRDAEMERTKQAIVQLEQATSGQPGGSSAIV</sequence>
<dbReference type="OrthoDB" id="9909019at2759"/>
<evidence type="ECO:0000256" key="3">
    <source>
        <dbReference type="ARBA" id="ARBA00022692"/>
    </source>
</evidence>
<evidence type="ECO:0000259" key="9">
    <source>
        <dbReference type="Pfam" id="PF01529"/>
    </source>
</evidence>
<dbReference type="VEuPathDB" id="FungiDB:H310_13425"/>
<evidence type="ECO:0000256" key="5">
    <source>
        <dbReference type="ARBA" id="ARBA00023136"/>
    </source>
</evidence>
<evidence type="ECO:0000256" key="8">
    <source>
        <dbReference type="SAM" id="MobiDB-lite"/>
    </source>
</evidence>
<comment type="domain">
    <text evidence="7">The DHHC domain is required for palmitoyltransferase activity.</text>
</comment>
<dbReference type="AlphaFoldDB" id="A0A024TDP5"/>
<dbReference type="Pfam" id="PF01529">
    <property type="entry name" value="DHHC"/>
    <property type="match status" value="1"/>
</dbReference>
<dbReference type="RefSeq" id="XP_008879142.1">
    <property type="nucleotide sequence ID" value="XM_008880920.1"/>
</dbReference>
<organism evidence="10">
    <name type="scientific">Aphanomyces invadans</name>
    <dbReference type="NCBI Taxonomy" id="157072"/>
    <lineage>
        <taxon>Eukaryota</taxon>
        <taxon>Sar</taxon>
        <taxon>Stramenopiles</taxon>
        <taxon>Oomycota</taxon>
        <taxon>Saprolegniomycetes</taxon>
        <taxon>Saprolegniales</taxon>
        <taxon>Verrucalvaceae</taxon>
        <taxon>Aphanomyces</taxon>
    </lineage>
</organism>
<comment type="similarity">
    <text evidence="7">Belongs to the DHHC palmitoyltransferase family.</text>
</comment>
<dbReference type="PROSITE" id="PS50216">
    <property type="entry name" value="DHHC"/>
    <property type="match status" value="1"/>
</dbReference>
<evidence type="ECO:0000256" key="6">
    <source>
        <dbReference type="ARBA" id="ARBA00023315"/>
    </source>
</evidence>
<protein>
    <recommendedName>
        <fullName evidence="7">Palmitoyltransferase</fullName>
        <ecNumber evidence="7">2.3.1.225</ecNumber>
    </recommendedName>
</protein>
<keyword evidence="5 7" id="KW-0472">Membrane</keyword>
<keyword evidence="3 7" id="KW-0812">Transmembrane</keyword>
<feature type="region of interest" description="Disordered" evidence="8">
    <location>
        <begin position="1"/>
        <end position="43"/>
    </location>
</feature>
<dbReference type="InterPro" id="IPR039859">
    <property type="entry name" value="PFA4/ZDH16/20/ERF2-like"/>
</dbReference>
<feature type="transmembrane region" description="Helical" evidence="7">
    <location>
        <begin position="103"/>
        <end position="124"/>
    </location>
</feature>
<dbReference type="PANTHER" id="PTHR22883">
    <property type="entry name" value="ZINC FINGER DHHC DOMAIN CONTAINING PROTEIN"/>
    <property type="match status" value="1"/>
</dbReference>
<dbReference type="GO" id="GO:0019706">
    <property type="term" value="F:protein-cysteine S-palmitoyltransferase activity"/>
    <property type="evidence" value="ECO:0007669"/>
    <property type="project" value="UniProtKB-EC"/>
</dbReference>
<evidence type="ECO:0000313" key="10">
    <source>
        <dbReference type="EMBL" id="ETV92178.1"/>
    </source>
</evidence>
<feature type="compositionally biased region" description="Polar residues" evidence="8">
    <location>
        <begin position="7"/>
        <end position="20"/>
    </location>
</feature>
<dbReference type="GO" id="GO:0005783">
    <property type="term" value="C:endoplasmic reticulum"/>
    <property type="evidence" value="ECO:0007669"/>
    <property type="project" value="TreeGrafter"/>
</dbReference>
<evidence type="ECO:0000256" key="2">
    <source>
        <dbReference type="ARBA" id="ARBA00022679"/>
    </source>
</evidence>
<dbReference type="GO" id="GO:0006612">
    <property type="term" value="P:protein targeting to membrane"/>
    <property type="evidence" value="ECO:0007669"/>
    <property type="project" value="TreeGrafter"/>
</dbReference>
<keyword evidence="2 7" id="KW-0808">Transferase</keyword>
<evidence type="ECO:0000256" key="4">
    <source>
        <dbReference type="ARBA" id="ARBA00022989"/>
    </source>
</evidence>
<keyword evidence="4 7" id="KW-1133">Transmembrane helix</keyword>
<dbReference type="STRING" id="157072.A0A024TDP5"/>
<dbReference type="EC" id="2.3.1.225" evidence="7"/>
<comment type="catalytic activity">
    <reaction evidence="7">
        <text>L-cysteinyl-[protein] + hexadecanoyl-CoA = S-hexadecanoyl-L-cysteinyl-[protein] + CoA</text>
        <dbReference type="Rhea" id="RHEA:36683"/>
        <dbReference type="Rhea" id="RHEA-COMP:10131"/>
        <dbReference type="Rhea" id="RHEA-COMP:11032"/>
        <dbReference type="ChEBI" id="CHEBI:29950"/>
        <dbReference type="ChEBI" id="CHEBI:57287"/>
        <dbReference type="ChEBI" id="CHEBI:57379"/>
        <dbReference type="ChEBI" id="CHEBI:74151"/>
        <dbReference type="EC" id="2.3.1.225"/>
    </reaction>
</comment>
<evidence type="ECO:0000256" key="1">
    <source>
        <dbReference type="ARBA" id="ARBA00004141"/>
    </source>
</evidence>
<dbReference type="GO" id="GO:0005794">
    <property type="term" value="C:Golgi apparatus"/>
    <property type="evidence" value="ECO:0007669"/>
    <property type="project" value="TreeGrafter"/>
</dbReference>
<evidence type="ECO:0000256" key="7">
    <source>
        <dbReference type="RuleBase" id="RU079119"/>
    </source>
</evidence>
<feature type="transmembrane region" description="Helical" evidence="7">
    <location>
        <begin position="233"/>
        <end position="258"/>
    </location>
</feature>
<gene>
    <name evidence="10" type="ORF">H310_13425</name>
</gene>
<proteinExistence type="inferred from homology"/>
<reference evidence="10" key="1">
    <citation type="submission" date="2013-12" db="EMBL/GenBank/DDBJ databases">
        <title>The Genome Sequence of Aphanomyces invadans NJM9701.</title>
        <authorList>
            <consortium name="The Broad Institute Genomics Platform"/>
            <person name="Russ C."/>
            <person name="Tyler B."/>
            <person name="van West P."/>
            <person name="Dieguez-Uribeondo J."/>
            <person name="Young S.K."/>
            <person name="Zeng Q."/>
            <person name="Gargeya S."/>
            <person name="Fitzgerald M."/>
            <person name="Abouelleil A."/>
            <person name="Alvarado L."/>
            <person name="Chapman S.B."/>
            <person name="Gainer-Dewar J."/>
            <person name="Goldberg J."/>
            <person name="Griggs A."/>
            <person name="Gujja S."/>
            <person name="Hansen M."/>
            <person name="Howarth C."/>
            <person name="Imamovic A."/>
            <person name="Ireland A."/>
            <person name="Larimer J."/>
            <person name="McCowan C."/>
            <person name="Murphy C."/>
            <person name="Pearson M."/>
            <person name="Poon T.W."/>
            <person name="Priest M."/>
            <person name="Roberts A."/>
            <person name="Saif S."/>
            <person name="Shea T."/>
            <person name="Sykes S."/>
            <person name="Wortman J."/>
            <person name="Nusbaum C."/>
            <person name="Birren B."/>
        </authorList>
    </citation>
    <scope>NUCLEOTIDE SEQUENCE [LARGE SCALE GENOMIC DNA]</scope>
    <source>
        <strain evidence="10">NJM9701</strain>
    </source>
</reference>
<accession>A0A024TDP5</accession>
<feature type="domain" description="Palmitoyltransferase DHHC" evidence="9">
    <location>
        <begin position="155"/>
        <end position="269"/>
    </location>
</feature>
<dbReference type="eggNOG" id="KOG1311">
    <property type="taxonomic scope" value="Eukaryota"/>
</dbReference>
<comment type="subcellular location">
    <subcellularLocation>
        <location evidence="1">Membrane</location>
        <topology evidence="1">Multi-pass membrane protein</topology>
    </subcellularLocation>
</comment>
<feature type="transmembrane region" description="Helical" evidence="7">
    <location>
        <begin position="186"/>
        <end position="213"/>
    </location>
</feature>
<name>A0A024TDP5_9STRA</name>
<dbReference type="InterPro" id="IPR001594">
    <property type="entry name" value="Palmitoyltrfase_DHHC"/>
</dbReference>